<sequence length="64" mass="6654">MAAVTVSSSASKVAAVVVLLLLSSACQAQLSSTFYANTCPNALSTIRTSIRSAIAKERRMAAYT</sequence>
<dbReference type="AlphaFoldDB" id="A0A1R3GRR8"/>
<evidence type="ECO:0000256" key="1">
    <source>
        <dbReference type="SAM" id="SignalP"/>
    </source>
</evidence>
<keyword evidence="2" id="KW-0560">Oxidoreductase</keyword>
<dbReference type="Gramene" id="OMO60746">
    <property type="protein sequence ID" value="OMO60746"/>
    <property type="gene ID" value="CCACVL1_23904"/>
</dbReference>
<organism evidence="2 3">
    <name type="scientific">Corchorus capsularis</name>
    <name type="common">Jute</name>
    <dbReference type="NCBI Taxonomy" id="210143"/>
    <lineage>
        <taxon>Eukaryota</taxon>
        <taxon>Viridiplantae</taxon>
        <taxon>Streptophyta</taxon>
        <taxon>Embryophyta</taxon>
        <taxon>Tracheophyta</taxon>
        <taxon>Spermatophyta</taxon>
        <taxon>Magnoliopsida</taxon>
        <taxon>eudicotyledons</taxon>
        <taxon>Gunneridae</taxon>
        <taxon>Pentapetalae</taxon>
        <taxon>rosids</taxon>
        <taxon>malvids</taxon>
        <taxon>Malvales</taxon>
        <taxon>Malvaceae</taxon>
        <taxon>Grewioideae</taxon>
        <taxon>Apeibeae</taxon>
        <taxon>Corchorus</taxon>
    </lineage>
</organism>
<dbReference type="Gene3D" id="1.10.520.10">
    <property type="match status" value="1"/>
</dbReference>
<dbReference type="EMBL" id="AWWV01013651">
    <property type="protein sequence ID" value="OMO60746.1"/>
    <property type="molecule type" value="Genomic_DNA"/>
</dbReference>
<evidence type="ECO:0000313" key="3">
    <source>
        <dbReference type="Proteomes" id="UP000188268"/>
    </source>
</evidence>
<feature type="signal peptide" evidence="1">
    <location>
        <begin position="1"/>
        <end position="28"/>
    </location>
</feature>
<accession>A0A1R3GRR8</accession>
<dbReference type="GO" id="GO:0004601">
    <property type="term" value="F:peroxidase activity"/>
    <property type="evidence" value="ECO:0007669"/>
    <property type="project" value="UniProtKB-KW"/>
</dbReference>
<dbReference type="GO" id="GO:0006979">
    <property type="term" value="P:response to oxidative stress"/>
    <property type="evidence" value="ECO:0007669"/>
    <property type="project" value="InterPro"/>
</dbReference>
<feature type="chain" id="PRO_5012774317" evidence="1">
    <location>
        <begin position="29"/>
        <end position="64"/>
    </location>
</feature>
<keyword evidence="3" id="KW-1185">Reference proteome</keyword>
<dbReference type="OrthoDB" id="2113341at2759"/>
<dbReference type="InterPro" id="IPR010255">
    <property type="entry name" value="Haem_peroxidase_sf"/>
</dbReference>
<dbReference type="OMA" id="GICPLWI"/>
<name>A0A1R3GRR8_COCAP</name>
<reference evidence="2 3" key="1">
    <citation type="submission" date="2013-09" db="EMBL/GenBank/DDBJ databases">
        <title>Corchorus capsularis genome sequencing.</title>
        <authorList>
            <person name="Alam M."/>
            <person name="Haque M.S."/>
            <person name="Islam M.S."/>
            <person name="Emdad E.M."/>
            <person name="Islam M.M."/>
            <person name="Ahmed B."/>
            <person name="Halim A."/>
            <person name="Hossen Q.M.M."/>
            <person name="Hossain M.Z."/>
            <person name="Ahmed R."/>
            <person name="Khan M.M."/>
            <person name="Islam R."/>
            <person name="Rashid M.M."/>
            <person name="Khan S.A."/>
            <person name="Rahman M.S."/>
            <person name="Alam M."/>
        </authorList>
    </citation>
    <scope>NUCLEOTIDE SEQUENCE [LARGE SCALE GENOMIC DNA]</scope>
    <source>
        <strain evidence="3">cv. CVL-1</strain>
        <tissue evidence="2">Whole seedling</tissue>
    </source>
</reference>
<dbReference type="Proteomes" id="UP000188268">
    <property type="component" value="Unassembled WGS sequence"/>
</dbReference>
<evidence type="ECO:0000313" key="2">
    <source>
        <dbReference type="EMBL" id="OMO60746.1"/>
    </source>
</evidence>
<protein>
    <submittedName>
        <fullName evidence="2">Peroxidase</fullName>
    </submittedName>
</protein>
<gene>
    <name evidence="2" type="ORF">CCACVL1_23904</name>
</gene>
<proteinExistence type="predicted"/>
<keyword evidence="1" id="KW-0732">Signal</keyword>
<dbReference type="STRING" id="210143.A0A1R3GRR8"/>
<dbReference type="GO" id="GO:0020037">
    <property type="term" value="F:heme binding"/>
    <property type="evidence" value="ECO:0007669"/>
    <property type="project" value="InterPro"/>
</dbReference>
<keyword evidence="2" id="KW-0575">Peroxidase</keyword>
<comment type="caution">
    <text evidence="2">The sequence shown here is derived from an EMBL/GenBank/DDBJ whole genome shotgun (WGS) entry which is preliminary data.</text>
</comment>
<dbReference type="SUPFAM" id="SSF48113">
    <property type="entry name" value="Heme-dependent peroxidases"/>
    <property type="match status" value="1"/>
</dbReference>